<organism evidence="1 2">
    <name type="scientific">Candidatus Enterovibrio escicola</name>
    <dbReference type="NCBI Taxonomy" id="1927127"/>
    <lineage>
        <taxon>Bacteria</taxon>
        <taxon>Pseudomonadati</taxon>
        <taxon>Pseudomonadota</taxon>
        <taxon>Gammaproteobacteria</taxon>
        <taxon>Vibrionales</taxon>
        <taxon>Vibrionaceae</taxon>
        <taxon>Enterovibrio</taxon>
    </lineage>
</organism>
<evidence type="ECO:0000313" key="2">
    <source>
        <dbReference type="Proteomes" id="UP000219020"/>
    </source>
</evidence>
<evidence type="ECO:0000313" key="1">
    <source>
        <dbReference type="EMBL" id="PCS21206.1"/>
    </source>
</evidence>
<sequence>MVIRAWCNFLQISGIFGFSVQTLNTHHIGKNLKDQGVVFCTQKNRPTVGKTAFCEC</sequence>
<protein>
    <submittedName>
        <fullName evidence="1">Uncharacterized protein</fullName>
    </submittedName>
</protein>
<comment type="caution">
    <text evidence="1">The sequence shown here is derived from an EMBL/GenBank/DDBJ whole genome shotgun (WGS) entry which is preliminary data.</text>
</comment>
<reference evidence="2" key="1">
    <citation type="submission" date="2017-04" db="EMBL/GenBank/DDBJ databases">
        <title>Genome evolution of the luminous symbionts of deep sea anglerfish.</title>
        <authorList>
            <person name="Hendry T.A."/>
        </authorList>
    </citation>
    <scope>NUCLEOTIDE SEQUENCE [LARGE SCALE GENOMIC DNA]</scope>
</reference>
<dbReference type="AlphaFoldDB" id="A0A2A5SZ78"/>
<dbReference type="EMBL" id="NBYY01000037">
    <property type="protein sequence ID" value="PCS21206.1"/>
    <property type="molecule type" value="Genomic_DNA"/>
</dbReference>
<dbReference type="Proteomes" id="UP000219020">
    <property type="component" value="Unassembled WGS sequence"/>
</dbReference>
<accession>A0A2A5SZ78</accession>
<gene>
    <name evidence="1" type="ORF">BTN49_3216</name>
</gene>
<name>A0A2A5SZ78_9GAMM</name>
<proteinExistence type="predicted"/>
<keyword evidence="2" id="KW-1185">Reference proteome</keyword>